<keyword evidence="4" id="KW-1185">Reference proteome</keyword>
<keyword evidence="3" id="KW-0575">Peroxidase</keyword>
<protein>
    <submittedName>
        <fullName evidence="3">Peroxiredoxin (Alkyl hydroperoxide reductase subunit C)</fullName>
        <ecNumber evidence="3">1.11.1.24</ecNumber>
    </submittedName>
</protein>
<feature type="domain" description="Alkyl hydroperoxide reductase subunit C/ Thiol specific antioxidant" evidence="2">
    <location>
        <begin position="47"/>
        <end position="141"/>
    </location>
</feature>
<comment type="caution">
    <text evidence="3">The sequence shown here is derived from an EMBL/GenBank/DDBJ whole genome shotgun (WGS) entry which is preliminary data.</text>
</comment>
<dbReference type="SUPFAM" id="SSF52833">
    <property type="entry name" value="Thioredoxin-like"/>
    <property type="match status" value="1"/>
</dbReference>
<dbReference type="RefSeq" id="WP_338104251.1">
    <property type="nucleotide sequence ID" value="NZ_JACHMW010000001.1"/>
</dbReference>
<sequence>MAEDPRRSAVAEEPGAVPALRDDRGQDWPWPPTRGPEDAAAPWATWLVLLPGAFTPVCTGELGWLGELATDLAADGVAVRVLACDAGPVLRRVREELGLPEDLVLLSDFWPHGAACAALDAFDAASGRARRVSVLLDADGVEAARVTAAPGWPRSRTEHEAATRALLGDR</sequence>
<reference evidence="3 4" key="1">
    <citation type="submission" date="2020-08" db="EMBL/GenBank/DDBJ databases">
        <title>Sequencing the genomes of 1000 actinobacteria strains.</title>
        <authorList>
            <person name="Klenk H.-P."/>
        </authorList>
    </citation>
    <scope>NUCLEOTIDE SEQUENCE [LARGE SCALE GENOMIC DNA]</scope>
    <source>
        <strain evidence="3 4">DSM 17945</strain>
    </source>
</reference>
<proteinExistence type="predicted"/>
<gene>
    <name evidence="3" type="ORF">HDA33_000924</name>
</gene>
<dbReference type="Proteomes" id="UP000567246">
    <property type="component" value="Unassembled WGS sequence"/>
</dbReference>
<dbReference type="EMBL" id="JACHMW010000001">
    <property type="protein sequence ID" value="MBB5848360.1"/>
    <property type="molecule type" value="Genomic_DNA"/>
</dbReference>
<name>A0A7W9JI61_9MICC</name>
<evidence type="ECO:0000259" key="2">
    <source>
        <dbReference type="Pfam" id="PF00578"/>
    </source>
</evidence>
<dbReference type="GO" id="GO:0140824">
    <property type="term" value="F:thioredoxin-dependent peroxiredoxin activity"/>
    <property type="evidence" value="ECO:0007669"/>
    <property type="project" value="UniProtKB-EC"/>
</dbReference>
<evidence type="ECO:0000313" key="3">
    <source>
        <dbReference type="EMBL" id="MBB5848360.1"/>
    </source>
</evidence>
<evidence type="ECO:0000313" key="4">
    <source>
        <dbReference type="Proteomes" id="UP000567246"/>
    </source>
</evidence>
<dbReference type="Pfam" id="PF00578">
    <property type="entry name" value="AhpC-TSA"/>
    <property type="match status" value="1"/>
</dbReference>
<feature type="region of interest" description="Disordered" evidence="1">
    <location>
        <begin position="1"/>
        <end position="36"/>
    </location>
</feature>
<organism evidence="3 4">
    <name type="scientific">Micrococcus endophyticus</name>
    <dbReference type="NCBI Taxonomy" id="455343"/>
    <lineage>
        <taxon>Bacteria</taxon>
        <taxon>Bacillati</taxon>
        <taxon>Actinomycetota</taxon>
        <taxon>Actinomycetes</taxon>
        <taxon>Micrococcales</taxon>
        <taxon>Micrococcaceae</taxon>
        <taxon>Micrococcus</taxon>
    </lineage>
</organism>
<dbReference type="Gene3D" id="3.40.30.10">
    <property type="entry name" value="Glutaredoxin"/>
    <property type="match status" value="1"/>
</dbReference>
<accession>A0A7W9JI61</accession>
<feature type="compositionally biased region" description="Basic and acidic residues" evidence="1">
    <location>
        <begin position="1"/>
        <end position="10"/>
    </location>
</feature>
<dbReference type="InterPro" id="IPR036249">
    <property type="entry name" value="Thioredoxin-like_sf"/>
</dbReference>
<evidence type="ECO:0000256" key="1">
    <source>
        <dbReference type="SAM" id="MobiDB-lite"/>
    </source>
</evidence>
<dbReference type="AlphaFoldDB" id="A0A7W9JI61"/>
<dbReference type="EC" id="1.11.1.24" evidence="3"/>
<dbReference type="InterPro" id="IPR000866">
    <property type="entry name" value="AhpC/TSA"/>
</dbReference>
<keyword evidence="3" id="KW-0560">Oxidoreductase</keyword>